<evidence type="ECO:0000313" key="1">
    <source>
        <dbReference type="EMBL" id="AXR81804.1"/>
    </source>
</evidence>
<dbReference type="Proteomes" id="UP000258613">
    <property type="component" value="Chromosome"/>
</dbReference>
<evidence type="ECO:0000313" key="2">
    <source>
        <dbReference type="Proteomes" id="UP000258613"/>
    </source>
</evidence>
<gene>
    <name evidence="1" type="ORF">AArcMg_1796</name>
</gene>
<organism evidence="1 2">
    <name type="scientific">Natrarchaeobaculum sulfurireducens</name>
    <dbReference type="NCBI Taxonomy" id="2044521"/>
    <lineage>
        <taxon>Archaea</taxon>
        <taxon>Methanobacteriati</taxon>
        <taxon>Methanobacteriota</taxon>
        <taxon>Stenosarchaea group</taxon>
        <taxon>Halobacteria</taxon>
        <taxon>Halobacteriales</taxon>
        <taxon>Natrialbaceae</taxon>
        <taxon>Natrarchaeobaculum</taxon>
    </lineage>
</organism>
<protein>
    <submittedName>
        <fullName evidence="1">Uncharacterized protein</fullName>
    </submittedName>
</protein>
<sequence>MYVTSNAEIEDDLWDEISRVMEVEIDVEHLKTERIPNGQVRSALRIDSSDEKDIMMAVTLIPKILDKMDVSMEPEVAGGGMDFEGMVERLQD</sequence>
<dbReference type="EMBL" id="CP027033">
    <property type="protein sequence ID" value="AXR81804.1"/>
    <property type="molecule type" value="Genomic_DNA"/>
</dbReference>
<name>A0A346PQK9_9EURY</name>
<keyword evidence="2" id="KW-1185">Reference proteome</keyword>
<reference evidence="2" key="1">
    <citation type="submission" date="2018-02" db="EMBL/GenBank/DDBJ databases">
        <title>Phenotypic and genomic properties of facultatively anaerobic sulfur-reducing natronoarchaea from hypersaline soda lakes.</title>
        <authorList>
            <person name="Sorokin D.Y."/>
            <person name="Kublanov I.V."/>
            <person name="Roman P."/>
            <person name="Sinninghe Damste J.S."/>
            <person name="Golyshin P.N."/>
            <person name="Rojo D."/>
            <person name="Ciordia S."/>
            <person name="Mena M.D.C."/>
            <person name="Ferrer M."/>
            <person name="Messina E."/>
            <person name="Smedile F."/>
            <person name="La Spada G."/>
            <person name="La Cono V."/>
            <person name="Yakimov M.M."/>
        </authorList>
    </citation>
    <scope>NUCLEOTIDE SEQUENCE [LARGE SCALE GENOMIC DNA]</scope>
    <source>
        <strain evidence="2">AArc-Mg</strain>
    </source>
</reference>
<dbReference type="AlphaFoldDB" id="A0A346PQK9"/>
<accession>A0A346PQK9</accession>
<dbReference type="KEGG" id="nag:AArcMg_1796"/>
<proteinExistence type="predicted"/>